<keyword evidence="2" id="KW-0378">Hydrolase</keyword>
<dbReference type="GO" id="GO:0016787">
    <property type="term" value="F:hydrolase activity"/>
    <property type="evidence" value="ECO:0007669"/>
    <property type="project" value="UniProtKB-KW"/>
</dbReference>
<evidence type="ECO:0000313" key="2">
    <source>
        <dbReference type="EMBL" id="NKE64009.1"/>
    </source>
</evidence>
<sequence length="139" mass="14366">MPRFLAFVLGVVVLTATGMTASADPPDPLAEYTAQPVKWAQCSGKLSELECATLVAPLDYTKPAGDRINLTISRKKAAAQDRRRGVLFTNPGGPGGSGLGLPLFLGKSELAQVYDVIGIDPRGVGGSTALNCRAAPAIA</sequence>
<dbReference type="InterPro" id="IPR029058">
    <property type="entry name" value="AB_hydrolase_fold"/>
</dbReference>
<dbReference type="Proteomes" id="UP001515943">
    <property type="component" value="Unassembled WGS sequence"/>
</dbReference>
<organism evidence="2 3">
    <name type="scientific">Lentzea indica</name>
    <dbReference type="NCBI Taxonomy" id="2604800"/>
    <lineage>
        <taxon>Bacteria</taxon>
        <taxon>Bacillati</taxon>
        <taxon>Actinomycetota</taxon>
        <taxon>Actinomycetes</taxon>
        <taxon>Pseudonocardiales</taxon>
        <taxon>Pseudonocardiaceae</taxon>
        <taxon>Lentzea</taxon>
    </lineage>
</organism>
<keyword evidence="3" id="KW-1185">Reference proteome</keyword>
<reference evidence="2 3" key="1">
    <citation type="submission" date="2019-08" db="EMBL/GenBank/DDBJ databases">
        <title>Lentzea from Indian Himalayas.</title>
        <authorList>
            <person name="Mandal S."/>
            <person name="Mallick Gupta A."/>
            <person name="Maiti P.K."/>
            <person name="Sarkar J."/>
            <person name="Mandal S."/>
        </authorList>
    </citation>
    <scope>NUCLEOTIDE SEQUENCE [LARGE SCALE GENOMIC DNA]</scope>
    <source>
        <strain evidence="2 3">PSKA42</strain>
    </source>
</reference>
<evidence type="ECO:0000313" key="3">
    <source>
        <dbReference type="Proteomes" id="UP001515943"/>
    </source>
</evidence>
<protein>
    <submittedName>
        <fullName evidence="2">Alpha/beta hydrolase</fullName>
    </submittedName>
</protein>
<comment type="caution">
    <text evidence="2">The sequence shown here is derived from an EMBL/GenBank/DDBJ whole genome shotgun (WGS) entry which is preliminary data.</text>
</comment>
<accession>A0ABX1FYT3</accession>
<feature type="chain" id="PRO_5045775151" evidence="1">
    <location>
        <begin position="24"/>
        <end position="139"/>
    </location>
</feature>
<dbReference type="EMBL" id="VSRL01000493">
    <property type="protein sequence ID" value="NKE64009.1"/>
    <property type="molecule type" value="Genomic_DNA"/>
</dbReference>
<feature type="signal peptide" evidence="1">
    <location>
        <begin position="1"/>
        <end position="23"/>
    </location>
</feature>
<proteinExistence type="predicted"/>
<keyword evidence="1" id="KW-0732">Signal</keyword>
<dbReference type="SUPFAM" id="SSF53474">
    <property type="entry name" value="alpha/beta-Hydrolases"/>
    <property type="match status" value="1"/>
</dbReference>
<evidence type="ECO:0000256" key="1">
    <source>
        <dbReference type="SAM" id="SignalP"/>
    </source>
</evidence>
<feature type="non-terminal residue" evidence="2">
    <location>
        <position position="139"/>
    </location>
</feature>
<name>A0ABX1FYT3_9PSEU</name>
<gene>
    <name evidence="2" type="ORF">FXN61_47885</name>
</gene>